<sequence>FLKNEFFVPSYNGGLFNPDKNIFLEKNEVSDP</sequence>
<feature type="non-terminal residue" evidence="1">
    <location>
        <position position="32"/>
    </location>
</feature>
<feature type="non-terminal residue" evidence="1">
    <location>
        <position position="1"/>
    </location>
</feature>
<evidence type="ECO:0000313" key="1">
    <source>
        <dbReference type="EMBL" id="GAH23236.1"/>
    </source>
</evidence>
<proteinExistence type="predicted"/>
<gene>
    <name evidence="1" type="ORF">S01H4_67454</name>
</gene>
<dbReference type="AlphaFoldDB" id="X1DQG9"/>
<dbReference type="EMBL" id="BART01042449">
    <property type="protein sequence ID" value="GAH23236.1"/>
    <property type="molecule type" value="Genomic_DNA"/>
</dbReference>
<protein>
    <submittedName>
        <fullName evidence="1">Uncharacterized protein</fullName>
    </submittedName>
</protein>
<comment type="caution">
    <text evidence="1">The sequence shown here is derived from an EMBL/GenBank/DDBJ whole genome shotgun (WGS) entry which is preliminary data.</text>
</comment>
<name>X1DQG9_9ZZZZ</name>
<reference evidence="1" key="1">
    <citation type="journal article" date="2014" name="Front. Microbiol.">
        <title>High frequency of phylogenetically diverse reductive dehalogenase-homologous genes in deep subseafloor sedimentary metagenomes.</title>
        <authorList>
            <person name="Kawai M."/>
            <person name="Futagami T."/>
            <person name="Toyoda A."/>
            <person name="Takaki Y."/>
            <person name="Nishi S."/>
            <person name="Hori S."/>
            <person name="Arai W."/>
            <person name="Tsubouchi T."/>
            <person name="Morono Y."/>
            <person name="Uchiyama I."/>
            <person name="Ito T."/>
            <person name="Fujiyama A."/>
            <person name="Inagaki F."/>
            <person name="Takami H."/>
        </authorList>
    </citation>
    <scope>NUCLEOTIDE SEQUENCE</scope>
    <source>
        <strain evidence="1">Expedition CK06-06</strain>
    </source>
</reference>
<accession>X1DQG9</accession>
<organism evidence="1">
    <name type="scientific">marine sediment metagenome</name>
    <dbReference type="NCBI Taxonomy" id="412755"/>
    <lineage>
        <taxon>unclassified sequences</taxon>
        <taxon>metagenomes</taxon>
        <taxon>ecological metagenomes</taxon>
    </lineage>
</organism>